<feature type="compositionally biased region" description="Polar residues" evidence="1">
    <location>
        <begin position="20"/>
        <end position="29"/>
    </location>
</feature>
<protein>
    <recommendedName>
        <fullName evidence="5">Serine/threonine protein kinase</fullName>
    </recommendedName>
</protein>
<evidence type="ECO:0000313" key="3">
    <source>
        <dbReference type="EMBL" id="ODQ95550.1"/>
    </source>
</evidence>
<dbReference type="Proteomes" id="UP000094243">
    <property type="component" value="Unassembled WGS sequence"/>
</dbReference>
<accession>A0A1E3S0C7</accession>
<reference evidence="4" key="1">
    <citation type="submission" date="2016-09" db="EMBL/GenBank/DDBJ databases">
        <authorList>
            <person name="Greninger A.L."/>
            <person name="Jerome K.R."/>
            <person name="Mcnair B."/>
            <person name="Wallis C."/>
            <person name="Fang F."/>
        </authorList>
    </citation>
    <scope>NUCLEOTIDE SEQUENCE [LARGE SCALE GENOMIC DNA]</scope>
    <source>
        <strain evidence="4">M7</strain>
    </source>
</reference>
<evidence type="ECO:0000313" key="4">
    <source>
        <dbReference type="Proteomes" id="UP000094243"/>
    </source>
</evidence>
<name>A0A1E3S0C7_9MYCO</name>
<feature type="compositionally biased region" description="Low complexity" evidence="1">
    <location>
        <begin position="30"/>
        <end position="47"/>
    </location>
</feature>
<comment type="caution">
    <text evidence="3">The sequence shown here is derived from an EMBL/GenBank/DDBJ whole genome shotgun (WGS) entry which is preliminary data.</text>
</comment>
<evidence type="ECO:0008006" key="5">
    <source>
        <dbReference type="Google" id="ProtNLM"/>
    </source>
</evidence>
<dbReference type="EMBL" id="MIGZ01000016">
    <property type="protein sequence ID" value="ODQ95550.1"/>
    <property type="molecule type" value="Genomic_DNA"/>
</dbReference>
<feature type="region of interest" description="Disordered" evidence="1">
    <location>
        <begin position="20"/>
        <end position="70"/>
    </location>
</feature>
<dbReference type="AlphaFoldDB" id="A0A1E3S0C7"/>
<organism evidence="3 4">
    <name type="scientific">Mycolicibacterium holsaticum</name>
    <dbReference type="NCBI Taxonomy" id="152142"/>
    <lineage>
        <taxon>Bacteria</taxon>
        <taxon>Bacillati</taxon>
        <taxon>Actinomycetota</taxon>
        <taxon>Actinomycetes</taxon>
        <taxon>Mycobacteriales</taxon>
        <taxon>Mycobacteriaceae</taxon>
        <taxon>Mycolicibacterium</taxon>
    </lineage>
</organism>
<evidence type="ECO:0000256" key="1">
    <source>
        <dbReference type="SAM" id="MobiDB-lite"/>
    </source>
</evidence>
<sequence length="173" mass="18164">MAAAAAVSALAAAVIFQPTADDQPSMQTVPTTTDSAPPDPDLAALLPPGYPPGRCTQLPESTNAAQCGPHPEAPYTASRFTVYPNADALAEAFDQFVRDTTVLVCPGGYQSPGPWRRNAAPSIAVGTLVCGTSPRGHARVAWTLDSEHLLAAIESEPNGPTLPQLYEWWSTHS</sequence>
<keyword evidence="2" id="KW-0732">Signal</keyword>
<keyword evidence="4" id="KW-1185">Reference proteome</keyword>
<proteinExistence type="predicted"/>
<evidence type="ECO:0000256" key="2">
    <source>
        <dbReference type="SAM" id="SignalP"/>
    </source>
</evidence>
<feature type="signal peptide" evidence="2">
    <location>
        <begin position="1"/>
        <end position="20"/>
    </location>
</feature>
<gene>
    <name evidence="3" type="ORF">BHQ17_04510</name>
</gene>
<feature type="chain" id="PRO_5038420230" description="Serine/threonine protein kinase" evidence="2">
    <location>
        <begin position="21"/>
        <end position="173"/>
    </location>
</feature>